<proteinExistence type="predicted"/>
<sequence length="170" mass="19627">MGNTKAMINRLLWITAIATIFLAYLLWDARGATRNTEEIAALEKRLVHAKCTQPEMVDRHLLQQSWFHDENFSELAGAFGQFTFSLYERGTAEPSPLEGAYCIEGKILHVRYFERSYVPVRIRPTEMAIEFGTTLKPLGEDMITVRELNNERMVLSFNSDGSERVFYRKN</sequence>
<dbReference type="RefSeq" id="WP_132704315.1">
    <property type="nucleotide sequence ID" value="NZ_SLZR01000041.1"/>
</dbReference>
<evidence type="ECO:0000313" key="2">
    <source>
        <dbReference type="Proteomes" id="UP000295793"/>
    </source>
</evidence>
<gene>
    <name evidence="1" type="ORF">BCF53_1412</name>
</gene>
<evidence type="ECO:0000313" key="1">
    <source>
        <dbReference type="EMBL" id="TCS34667.1"/>
    </source>
</evidence>
<reference evidence="1 2" key="1">
    <citation type="submission" date="2019-03" db="EMBL/GenBank/DDBJ databases">
        <title>Genomic Encyclopedia of Archaeal and Bacterial Type Strains, Phase II (KMG-II): from individual species to whole genera.</title>
        <authorList>
            <person name="Goeker M."/>
        </authorList>
    </citation>
    <scope>NUCLEOTIDE SEQUENCE [LARGE SCALE GENOMIC DNA]</scope>
    <source>
        <strain evidence="1 2">DSM 15388</strain>
    </source>
</reference>
<dbReference type="Proteomes" id="UP000295793">
    <property type="component" value="Unassembled WGS sequence"/>
</dbReference>
<dbReference type="EMBL" id="SLZR01000041">
    <property type="protein sequence ID" value="TCS34667.1"/>
    <property type="molecule type" value="Genomic_DNA"/>
</dbReference>
<name>A0A4R3HQD5_9GAMM</name>
<protein>
    <submittedName>
        <fullName evidence="1">Uncharacterized protein</fullName>
    </submittedName>
</protein>
<comment type="caution">
    <text evidence="1">The sequence shown here is derived from an EMBL/GenBank/DDBJ whole genome shotgun (WGS) entry which is preliminary data.</text>
</comment>
<accession>A0A4R3HQD5</accession>
<keyword evidence="2" id="KW-1185">Reference proteome</keyword>
<organism evidence="1 2">
    <name type="scientific">Reinekea marinisedimentorum</name>
    <dbReference type="NCBI Taxonomy" id="230495"/>
    <lineage>
        <taxon>Bacteria</taxon>
        <taxon>Pseudomonadati</taxon>
        <taxon>Pseudomonadota</taxon>
        <taxon>Gammaproteobacteria</taxon>
        <taxon>Oceanospirillales</taxon>
        <taxon>Saccharospirillaceae</taxon>
        <taxon>Reinekea</taxon>
    </lineage>
</organism>
<dbReference type="AlphaFoldDB" id="A0A4R3HQD5"/>